<sequence>MKQAYSTPLFILIALSTGLLGVSMSLMGHHKNIELITDFYGISSWLAGNIYNSIALLALVSAAILAIVSIKVEKARAVLGWLLIAISLVPLVALFDENMWLAQLGGFPAIGSGQGVIKYFALMGLGLFLAKPTGAASLKLWANVFPVFLVLVWIGGMKFTLFEAQGIEVLVKTSPLMSWMYDVWDLQTTSNLIGVYDLLAAALLVACVFYRQLLLPVIVLSGAVFVVTQTFLFSWDAAISAETLLSTGGHFLIKDLWFIANLIVFWHLFNNSMHSTDQAPS</sequence>
<feature type="transmembrane region" description="Helical" evidence="1">
    <location>
        <begin position="217"/>
        <end position="239"/>
    </location>
</feature>
<keyword evidence="1" id="KW-0472">Membrane</keyword>
<accession>A0ABQ6H2T5</accession>
<feature type="transmembrane region" description="Helical" evidence="1">
    <location>
        <begin position="192"/>
        <end position="210"/>
    </location>
</feature>
<gene>
    <name evidence="2" type="ORF">theurythT_08920</name>
</gene>
<protein>
    <recommendedName>
        <fullName evidence="4">DUF417 family protein</fullName>
    </recommendedName>
</protein>
<feature type="transmembrane region" description="Helical" evidence="1">
    <location>
        <begin position="49"/>
        <end position="70"/>
    </location>
</feature>
<keyword evidence="3" id="KW-1185">Reference proteome</keyword>
<dbReference type="InterPro" id="IPR007339">
    <property type="entry name" value="RclC-like"/>
</dbReference>
<name>A0ABQ6H2T5_9GAMM</name>
<evidence type="ECO:0000313" key="3">
    <source>
        <dbReference type="Proteomes" id="UP001157133"/>
    </source>
</evidence>
<evidence type="ECO:0008006" key="4">
    <source>
        <dbReference type="Google" id="ProtNLM"/>
    </source>
</evidence>
<feature type="transmembrane region" description="Helical" evidence="1">
    <location>
        <begin position="140"/>
        <end position="161"/>
    </location>
</feature>
<organism evidence="2 3">
    <name type="scientific">Thalassotalea eurytherma</name>
    <dbReference type="NCBI Taxonomy" id="1144278"/>
    <lineage>
        <taxon>Bacteria</taxon>
        <taxon>Pseudomonadati</taxon>
        <taxon>Pseudomonadota</taxon>
        <taxon>Gammaproteobacteria</taxon>
        <taxon>Alteromonadales</taxon>
        <taxon>Colwelliaceae</taxon>
        <taxon>Thalassotalea</taxon>
    </lineage>
</organism>
<reference evidence="2 3" key="1">
    <citation type="submission" date="2023-03" db="EMBL/GenBank/DDBJ databases">
        <title>Draft genome sequence of Thalassotalea eurytherma JCM 18482T.</title>
        <authorList>
            <person name="Sawabe T."/>
        </authorList>
    </citation>
    <scope>NUCLEOTIDE SEQUENCE [LARGE SCALE GENOMIC DNA]</scope>
    <source>
        <strain evidence="2 3">JCM 18482</strain>
    </source>
</reference>
<dbReference type="PANTHER" id="PTHR40106">
    <property type="entry name" value="INNER MEMBRANE PROTEIN RCLC"/>
    <property type="match status" value="1"/>
</dbReference>
<evidence type="ECO:0000256" key="1">
    <source>
        <dbReference type="SAM" id="Phobius"/>
    </source>
</evidence>
<feature type="transmembrane region" description="Helical" evidence="1">
    <location>
        <begin position="77"/>
        <end position="95"/>
    </location>
</feature>
<keyword evidence="1" id="KW-0812">Transmembrane</keyword>
<dbReference type="PANTHER" id="PTHR40106:SF1">
    <property type="entry name" value="INNER MEMBRANE PROTEIN RCLC"/>
    <property type="match status" value="1"/>
</dbReference>
<evidence type="ECO:0000313" key="2">
    <source>
        <dbReference type="EMBL" id="GLX81440.1"/>
    </source>
</evidence>
<keyword evidence="1" id="KW-1133">Transmembrane helix</keyword>
<dbReference type="Proteomes" id="UP001157133">
    <property type="component" value="Unassembled WGS sequence"/>
</dbReference>
<comment type="caution">
    <text evidence="2">The sequence shown here is derived from an EMBL/GenBank/DDBJ whole genome shotgun (WGS) entry which is preliminary data.</text>
</comment>
<feature type="transmembrane region" description="Helical" evidence="1">
    <location>
        <begin position="251"/>
        <end position="269"/>
    </location>
</feature>
<proteinExistence type="predicted"/>
<dbReference type="Pfam" id="PF04224">
    <property type="entry name" value="DUF417"/>
    <property type="match status" value="1"/>
</dbReference>
<dbReference type="EMBL" id="BSSU01000004">
    <property type="protein sequence ID" value="GLX81440.1"/>
    <property type="molecule type" value="Genomic_DNA"/>
</dbReference>
<feature type="transmembrane region" description="Helical" evidence="1">
    <location>
        <begin position="107"/>
        <end position="128"/>
    </location>
</feature>